<dbReference type="InterPro" id="IPR036770">
    <property type="entry name" value="Ankyrin_rpt-contain_sf"/>
</dbReference>
<dbReference type="PRINTS" id="PR01415">
    <property type="entry name" value="ANKYRIN"/>
</dbReference>
<dbReference type="STRING" id="283909.R7U7I0"/>
<dbReference type="Pfam" id="PF12796">
    <property type="entry name" value="Ank_2"/>
    <property type="match status" value="2"/>
</dbReference>
<keyword evidence="6" id="KW-1185">Reference proteome</keyword>
<evidence type="ECO:0000313" key="5">
    <source>
        <dbReference type="EnsemblMetazoa" id="CapteP39776"/>
    </source>
</evidence>
<feature type="repeat" description="ANK" evidence="3">
    <location>
        <begin position="19"/>
        <end position="51"/>
    </location>
</feature>
<accession>R7U7I0</accession>
<dbReference type="GO" id="GO:0005634">
    <property type="term" value="C:nucleus"/>
    <property type="evidence" value="ECO:0007669"/>
    <property type="project" value="TreeGrafter"/>
</dbReference>
<dbReference type="SMART" id="SM00248">
    <property type="entry name" value="ANK"/>
    <property type="match status" value="3"/>
</dbReference>
<dbReference type="SUPFAM" id="SSF48403">
    <property type="entry name" value="Ankyrin repeat"/>
    <property type="match status" value="1"/>
</dbReference>
<reference evidence="6" key="1">
    <citation type="submission" date="2012-12" db="EMBL/GenBank/DDBJ databases">
        <authorList>
            <person name="Hellsten U."/>
            <person name="Grimwood J."/>
            <person name="Chapman J.A."/>
            <person name="Shapiro H."/>
            <person name="Aerts A."/>
            <person name="Otillar R.P."/>
            <person name="Terry A.Y."/>
            <person name="Boore J.L."/>
            <person name="Simakov O."/>
            <person name="Marletaz F."/>
            <person name="Cho S.-J."/>
            <person name="Edsinger-Gonzales E."/>
            <person name="Havlak P."/>
            <person name="Kuo D.-H."/>
            <person name="Larsson T."/>
            <person name="Lv J."/>
            <person name="Arendt D."/>
            <person name="Savage R."/>
            <person name="Osoegawa K."/>
            <person name="de Jong P."/>
            <person name="Lindberg D.R."/>
            <person name="Seaver E.C."/>
            <person name="Weisblat D.A."/>
            <person name="Putnam N.H."/>
            <person name="Grigoriev I.V."/>
            <person name="Rokhsar D.S."/>
        </authorList>
    </citation>
    <scope>NUCLEOTIDE SEQUENCE</scope>
    <source>
        <strain evidence="6">I ESC-2004</strain>
    </source>
</reference>
<feature type="non-terminal residue" evidence="4">
    <location>
        <position position="1"/>
    </location>
</feature>
<evidence type="ECO:0000256" key="3">
    <source>
        <dbReference type="PROSITE-ProRule" id="PRU00023"/>
    </source>
</evidence>
<dbReference type="InterPro" id="IPR002110">
    <property type="entry name" value="Ankyrin_rpt"/>
</dbReference>
<dbReference type="PROSITE" id="PS50088">
    <property type="entry name" value="ANK_REPEAT"/>
    <property type="match status" value="4"/>
</dbReference>
<feature type="repeat" description="ANK" evidence="3">
    <location>
        <begin position="52"/>
        <end position="89"/>
    </location>
</feature>
<dbReference type="AlphaFoldDB" id="R7U7I0"/>
<dbReference type="EnsemblMetazoa" id="CapteT39776">
    <property type="protein sequence ID" value="CapteP39776"/>
    <property type="gene ID" value="CapteG39776"/>
</dbReference>
<feature type="repeat" description="ANK" evidence="3">
    <location>
        <begin position="1"/>
        <end position="18"/>
    </location>
</feature>
<feature type="non-terminal residue" evidence="4">
    <location>
        <position position="144"/>
    </location>
</feature>
<dbReference type="InterPro" id="IPR050663">
    <property type="entry name" value="Ankyrin-SOCS_Box"/>
</dbReference>
<dbReference type="EMBL" id="AMQN01026473">
    <property type="status" value="NOT_ANNOTATED_CDS"/>
    <property type="molecule type" value="Genomic_DNA"/>
</dbReference>
<protein>
    <submittedName>
        <fullName evidence="4 5">Uncharacterized protein</fullName>
    </submittedName>
</protein>
<evidence type="ECO:0000313" key="4">
    <source>
        <dbReference type="EMBL" id="ELT99631.1"/>
    </source>
</evidence>
<reference evidence="4 6" key="2">
    <citation type="journal article" date="2013" name="Nature">
        <title>Insights into bilaterian evolution from three spiralian genomes.</title>
        <authorList>
            <person name="Simakov O."/>
            <person name="Marletaz F."/>
            <person name="Cho S.J."/>
            <person name="Edsinger-Gonzales E."/>
            <person name="Havlak P."/>
            <person name="Hellsten U."/>
            <person name="Kuo D.H."/>
            <person name="Larsson T."/>
            <person name="Lv J."/>
            <person name="Arendt D."/>
            <person name="Savage R."/>
            <person name="Osoegawa K."/>
            <person name="de Jong P."/>
            <person name="Grimwood J."/>
            <person name="Chapman J.A."/>
            <person name="Shapiro H."/>
            <person name="Aerts A."/>
            <person name="Otillar R.P."/>
            <person name="Terry A.Y."/>
            <person name="Boore J.L."/>
            <person name="Grigoriev I.V."/>
            <person name="Lindberg D.R."/>
            <person name="Seaver E.C."/>
            <person name="Weisblat D.A."/>
            <person name="Putnam N.H."/>
            <person name="Rokhsar D.S."/>
        </authorList>
    </citation>
    <scope>NUCLEOTIDE SEQUENCE</scope>
    <source>
        <strain evidence="4 6">I ESC-2004</strain>
    </source>
</reference>
<name>R7U7I0_CAPTE</name>
<proteinExistence type="predicted"/>
<organism evidence="4">
    <name type="scientific">Capitella teleta</name>
    <name type="common">Polychaete worm</name>
    <dbReference type="NCBI Taxonomy" id="283909"/>
    <lineage>
        <taxon>Eukaryota</taxon>
        <taxon>Metazoa</taxon>
        <taxon>Spiralia</taxon>
        <taxon>Lophotrochozoa</taxon>
        <taxon>Annelida</taxon>
        <taxon>Polychaeta</taxon>
        <taxon>Sedentaria</taxon>
        <taxon>Scolecida</taxon>
        <taxon>Capitellidae</taxon>
        <taxon>Capitella</taxon>
    </lineage>
</organism>
<dbReference type="GO" id="GO:0045944">
    <property type="term" value="P:positive regulation of transcription by RNA polymerase II"/>
    <property type="evidence" value="ECO:0007669"/>
    <property type="project" value="TreeGrafter"/>
</dbReference>
<keyword evidence="1" id="KW-0677">Repeat</keyword>
<evidence type="ECO:0000256" key="2">
    <source>
        <dbReference type="ARBA" id="ARBA00023043"/>
    </source>
</evidence>
<dbReference type="OrthoDB" id="19174at2759"/>
<evidence type="ECO:0000256" key="1">
    <source>
        <dbReference type="ARBA" id="ARBA00022737"/>
    </source>
</evidence>
<sequence>EMIDLLIDYGADVNCADQNGDTHLHKVCFLNNVRMVKFLLNKGLEIDAREILGKTPLHMAISDSSNETTLIMIVEVLVTNGANVDTSDHDGDTPLHVASIKKYLSIVNYLLGNGADPNAINNEGNTPYHYAIWNEQKQLADSLL</sequence>
<gene>
    <name evidence="4" type="ORF">CAPTEDRAFT_39776</name>
</gene>
<dbReference type="Proteomes" id="UP000014760">
    <property type="component" value="Unassembled WGS sequence"/>
</dbReference>
<evidence type="ECO:0000313" key="6">
    <source>
        <dbReference type="Proteomes" id="UP000014760"/>
    </source>
</evidence>
<dbReference type="Gene3D" id="1.25.40.20">
    <property type="entry name" value="Ankyrin repeat-containing domain"/>
    <property type="match status" value="2"/>
</dbReference>
<keyword evidence="2 3" id="KW-0040">ANK repeat</keyword>
<dbReference type="GO" id="GO:0000976">
    <property type="term" value="F:transcription cis-regulatory region binding"/>
    <property type="evidence" value="ECO:0007669"/>
    <property type="project" value="TreeGrafter"/>
</dbReference>
<dbReference type="PANTHER" id="PTHR24193">
    <property type="entry name" value="ANKYRIN REPEAT PROTEIN"/>
    <property type="match status" value="1"/>
</dbReference>
<feature type="repeat" description="ANK" evidence="3">
    <location>
        <begin position="90"/>
        <end position="122"/>
    </location>
</feature>
<dbReference type="HOGENOM" id="CLU_000134_18_9_1"/>
<dbReference type="EMBL" id="KB306686">
    <property type="protein sequence ID" value="ELT99631.1"/>
    <property type="molecule type" value="Genomic_DNA"/>
</dbReference>
<dbReference type="PROSITE" id="PS50297">
    <property type="entry name" value="ANK_REP_REGION"/>
    <property type="match status" value="3"/>
</dbReference>
<dbReference type="PANTHER" id="PTHR24193:SF121">
    <property type="entry name" value="ADA2A-CONTAINING COMPLEX COMPONENT 3, ISOFORM D"/>
    <property type="match status" value="1"/>
</dbReference>
<reference evidence="5" key="3">
    <citation type="submission" date="2015-06" db="UniProtKB">
        <authorList>
            <consortium name="EnsemblMetazoa"/>
        </authorList>
    </citation>
    <scope>IDENTIFICATION</scope>
</reference>